<accession>C5M4E4</accession>
<feature type="domain" description="J" evidence="1">
    <location>
        <begin position="32"/>
        <end position="112"/>
    </location>
</feature>
<dbReference type="PANTHER" id="PTHR46620">
    <property type="entry name" value="J DOMAIN-CONTAINING PROTEIN SPF31"/>
    <property type="match status" value="1"/>
</dbReference>
<reference evidence="2 3" key="1">
    <citation type="journal article" date="2009" name="Nature">
        <title>Evolution of pathogenicity and sexual reproduction in eight Candida genomes.</title>
        <authorList>
            <person name="Butler G."/>
            <person name="Rasmussen M.D."/>
            <person name="Lin M.F."/>
            <person name="Santos M.A."/>
            <person name="Sakthikumar S."/>
            <person name="Munro C.A."/>
            <person name="Rheinbay E."/>
            <person name="Grabherr M."/>
            <person name="Forche A."/>
            <person name="Reedy J.L."/>
            <person name="Agrafioti I."/>
            <person name="Arnaud M.B."/>
            <person name="Bates S."/>
            <person name="Brown A.J."/>
            <person name="Brunke S."/>
            <person name="Costanzo M.C."/>
            <person name="Fitzpatrick D.A."/>
            <person name="de Groot P.W."/>
            <person name="Harris D."/>
            <person name="Hoyer L.L."/>
            <person name="Hube B."/>
            <person name="Klis F.M."/>
            <person name="Kodira C."/>
            <person name="Lennard N."/>
            <person name="Logue M.E."/>
            <person name="Martin R."/>
            <person name="Neiman A.M."/>
            <person name="Nikolaou E."/>
            <person name="Quail M.A."/>
            <person name="Quinn J."/>
            <person name="Santos M.C."/>
            <person name="Schmitzberger F.F."/>
            <person name="Sherlock G."/>
            <person name="Shah P."/>
            <person name="Silverstein K.A."/>
            <person name="Skrzypek M.S."/>
            <person name="Soll D."/>
            <person name="Staggs R."/>
            <person name="Stansfield I."/>
            <person name="Stumpf M.P."/>
            <person name="Sudbery P.E."/>
            <person name="Srikantha T."/>
            <person name="Zeng Q."/>
            <person name="Berman J."/>
            <person name="Berriman M."/>
            <person name="Heitman J."/>
            <person name="Gow N.A."/>
            <person name="Lorenz M.C."/>
            <person name="Birren B.W."/>
            <person name="Kellis M."/>
            <person name="Cuomo C.A."/>
        </authorList>
    </citation>
    <scope>NUCLEOTIDE SEQUENCE [LARGE SCALE GENOMIC DNA]</scope>
    <source>
        <strain evidence="3">ATCC MYA-3404 / T1</strain>
    </source>
</reference>
<dbReference type="EMBL" id="GG692395">
    <property type="protein sequence ID" value="EER36194.1"/>
    <property type="molecule type" value="Genomic_DNA"/>
</dbReference>
<proteinExistence type="predicted"/>
<dbReference type="Proteomes" id="UP000002037">
    <property type="component" value="Unassembled WGS sequence"/>
</dbReference>
<dbReference type="KEGG" id="ctp:CTRG_00934"/>
<organism evidence="2 3">
    <name type="scientific">Candida tropicalis (strain ATCC MYA-3404 / T1)</name>
    <name type="common">Yeast</name>
    <dbReference type="NCBI Taxonomy" id="294747"/>
    <lineage>
        <taxon>Eukaryota</taxon>
        <taxon>Fungi</taxon>
        <taxon>Dikarya</taxon>
        <taxon>Ascomycota</taxon>
        <taxon>Saccharomycotina</taxon>
        <taxon>Pichiomycetes</taxon>
        <taxon>Debaryomycetaceae</taxon>
        <taxon>Candida/Lodderomyces clade</taxon>
        <taxon>Candida</taxon>
    </lineage>
</organism>
<protein>
    <recommendedName>
        <fullName evidence="1">J domain-containing protein</fullName>
    </recommendedName>
</protein>
<dbReference type="Gene3D" id="1.10.287.110">
    <property type="entry name" value="DnaJ domain"/>
    <property type="match status" value="1"/>
</dbReference>
<dbReference type="PANTHER" id="PTHR46620:SF1">
    <property type="entry name" value="J DOMAIN-CONTAINING PROTEIN SPF31"/>
    <property type="match status" value="1"/>
</dbReference>
<dbReference type="VEuPathDB" id="FungiDB:CTRG_00934"/>
<dbReference type="RefSeq" id="XP_002546152.1">
    <property type="nucleotide sequence ID" value="XM_002546106.1"/>
</dbReference>
<evidence type="ECO:0000313" key="3">
    <source>
        <dbReference type="Proteomes" id="UP000002037"/>
    </source>
</evidence>
<keyword evidence="3" id="KW-1185">Reference proteome</keyword>
<dbReference type="eggNOG" id="KOG1150">
    <property type="taxonomic scope" value="Eukaryota"/>
</dbReference>
<dbReference type="GeneID" id="8302182"/>
<dbReference type="AlphaFoldDB" id="C5M4E4"/>
<name>C5M4E4_CANTT</name>
<dbReference type="CDD" id="cd06257">
    <property type="entry name" value="DnaJ"/>
    <property type="match status" value="1"/>
</dbReference>
<gene>
    <name evidence="2" type="ORF">CTRG_00934</name>
</gene>
<evidence type="ECO:0000313" key="2">
    <source>
        <dbReference type="EMBL" id="EER36194.1"/>
    </source>
</evidence>
<dbReference type="SUPFAM" id="SSF46565">
    <property type="entry name" value="Chaperone J-domain"/>
    <property type="match status" value="1"/>
</dbReference>
<sequence length="215" mass="25628">MSDELDRILSIEESALNKNKEIDRILSCSELDYFSILEINPISPSYNSNDLPTLVKKLYRKKSLLIHPDKIDNPKAPEAFDKLKKSEFKLNSDLESDINEIKHLQSIYDAYKPKDATKIIEFNDDINIKIRNKVKEVLLDEINQENLSKIYKQHETIRKDELRKTRQVEEQLKRELKKNWEDERDVRVDNWRKYSNKVEKKQLKKKSTKKKKVLV</sequence>
<evidence type="ECO:0000259" key="1">
    <source>
        <dbReference type="PROSITE" id="PS50076"/>
    </source>
</evidence>
<dbReference type="InterPro" id="IPR036869">
    <property type="entry name" value="J_dom_sf"/>
</dbReference>
<dbReference type="InterPro" id="IPR001623">
    <property type="entry name" value="DnaJ_domain"/>
</dbReference>
<dbReference type="OrthoDB" id="342454at2759"/>
<dbReference type="HOGENOM" id="CLU_070940_1_0_1"/>
<dbReference type="PROSITE" id="PS50076">
    <property type="entry name" value="DNAJ_2"/>
    <property type="match status" value="1"/>
</dbReference>